<dbReference type="InterPro" id="IPR027705">
    <property type="entry name" value="Flotillin_fam"/>
</dbReference>
<dbReference type="Pfam" id="PF01145">
    <property type="entry name" value="Band_7"/>
    <property type="match status" value="1"/>
</dbReference>
<feature type="domain" description="Band 7" evidence="7">
    <location>
        <begin position="26"/>
        <end position="205"/>
    </location>
</feature>
<dbReference type="GO" id="GO:0072659">
    <property type="term" value="P:protein localization to plasma membrane"/>
    <property type="evidence" value="ECO:0007669"/>
    <property type="project" value="TreeGrafter"/>
</dbReference>
<organism evidence="8 9">
    <name type="scientific">candidate division TA06 bacterium DG_24</name>
    <dbReference type="NCBI Taxonomy" id="1703770"/>
    <lineage>
        <taxon>Bacteria</taxon>
        <taxon>Bacteria division TA06</taxon>
    </lineage>
</organism>
<sequence length="497" mass="54409">MTLVGWLILAGAIVVALGLLVLAMWKQYRKVGPNQVLIISGGRRRTVIDRDGTKRKIGYRTHIGGGTFVLPFLESAQVLSLEVFTLGIETPEVLTQEGVPILAQGLAQVKVRGDEHSIRLAAEQFLGKGPEGIREIANQILEGHMRNVIGTMTVQQIYQNREDFARKVVEAGSQDYTAMGLQILSFALKDIADTQGYIEALGKPQVAAVKRDAAIAEAETERDATIKSALARKEGDVVKFQAETEVSEASRDYEAKRAEFQALINKKRAAADLAYDLERHRVGQELKLEEYKVKIVEKEQAAIVEEKEIERREKELEATVKKQADAERYRVQALADAESYRLESEAKGRTEAKKLEGAAAAEGIRAHGWAEADAMRKKAEAWREYNEAAVYQMFVEMLPQLARAVAEPLSKVEKIVLVGSGDGPGASQITGQVAKVLAQLPVVIESLTGIDIKAMLEKRTGQPGDQAAGIVPSDSAATGKEPEEEGPHPRTGRRKGN</sequence>
<keyword evidence="3 6" id="KW-0472">Membrane</keyword>
<dbReference type="GO" id="GO:0002020">
    <property type="term" value="F:protease binding"/>
    <property type="evidence" value="ECO:0007669"/>
    <property type="project" value="TreeGrafter"/>
</dbReference>
<proteinExistence type="inferred from homology"/>
<evidence type="ECO:0000256" key="1">
    <source>
        <dbReference type="ARBA" id="ARBA00004370"/>
    </source>
</evidence>
<dbReference type="Proteomes" id="UP000052008">
    <property type="component" value="Unassembled WGS sequence"/>
</dbReference>
<dbReference type="GO" id="GO:0005886">
    <property type="term" value="C:plasma membrane"/>
    <property type="evidence" value="ECO:0007669"/>
    <property type="project" value="TreeGrafter"/>
</dbReference>
<dbReference type="PANTHER" id="PTHR13806">
    <property type="entry name" value="FLOTILLIN-RELATED"/>
    <property type="match status" value="1"/>
</dbReference>
<evidence type="ECO:0000256" key="5">
    <source>
        <dbReference type="SAM" id="MobiDB-lite"/>
    </source>
</evidence>
<dbReference type="SUPFAM" id="SSF117892">
    <property type="entry name" value="Band 7/SPFH domain"/>
    <property type="match status" value="1"/>
</dbReference>
<evidence type="ECO:0000256" key="6">
    <source>
        <dbReference type="SAM" id="Phobius"/>
    </source>
</evidence>
<dbReference type="Gene3D" id="3.30.479.30">
    <property type="entry name" value="Band 7 domain"/>
    <property type="match status" value="1"/>
</dbReference>
<comment type="caution">
    <text evidence="8">The sequence shown here is derived from an EMBL/GenBank/DDBJ whole genome shotgun (WGS) entry which is preliminary data.</text>
</comment>
<name>A0A0S7WP59_UNCT6</name>
<dbReference type="SMART" id="SM00244">
    <property type="entry name" value="PHB"/>
    <property type="match status" value="1"/>
</dbReference>
<dbReference type="InterPro" id="IPR031905">
    <property type="entry name" value="Flotillin_C"/>
</dbReference>
<keyword evidence="6" id="KW-1133">Transmembrane helix</keyword>
<evidence type="ECO:0000313" key="9">
    <source>
        <dbReference type="Proteomes" id="UP000052008"/>
    </source>
</evidence>
<dbReference type="CDD" id="cd03399">
    <property type="entry name" value="SPFH_flotillin"/>
    <property type="match status" value="1"/>
</dbReference>
<protein>
    <submittedName>
        <fullName evidence="8">Band 7 protein</fullName>
    </submittedName>
</protein>
<dbReference type="STRING" id="1703770.AMJ39_08910"/>
<feature type="coiled-coil region" evidence="4">
    <location>
        <begin position="246"/>
        <end position="326"/>
    </location>
</feature>
<dbReference type="PANTHER" id="PTHR13806:SF46">
    <property type="entry name" value="FLOTILLIN-1-RELATED"/>
    <property type="match status" value="1"/>
</dbReference>
<dbReference type="AlphaFoldDB" id="A0A0S7WP59"/>
<accession>A0A0S7WP59</accession>
<keyword evidence="6" id="KW-0812">Transmembrane</keyword>
<comment type="subcellular location">
    <subcellularLocation>
        <location evidence="1">Membrane</location>
    </subcellularLocation>
</comment>
<dbReference type="InterPro" id="IPR001107">
    <property type="entry name" value="Band_7"/>
</dbReference>
<feature type="region of interest" description="Disordered" evidence="5">
    <location>
        <begin position="461"/>
        <end position="497"/>
    </location>
</feature>
<dbReference type="InterPro" id="IPR036013">
    <property type="entry name" value="Band_7/SPFH_dom_sf"/>
</dbReference>
<dbReference type="Pfam" id="PF15975">
    <property type="entry name" value="Flot"/>
    <property type="match status" value="1"/>
</dbReference>
<comment type="similarity">
    <text evidence="2">Belongs to the band 7/mec-2 family. Flotillin subfamily.</text>
</comment>
<keyword evidence="4" id="KW-0175">Coiled coil</keyword>
<feature type="transmembrane region" description="Helical" evidence="6">
    <location>
        <begin position="6"/>
        <end position="25"/>
    </location>
</feature>
<evidence type="ECO:0000259" key="7">
    <source>
        <dbReference type="SMART" id="SM00244"/>
    </source>
</evidence>
<dbReference type="EMBL" id="LIZS01000085">
    <property type="protein sequence ID" value="KPJ51965.1"/>
    <property type="molecule type" value="Genomic_DNA"/>
</dbReference>
<gene>
    <name evidence="8" type="ORF">AMJ39_08910</name>
</gene>
<evidence type="ECO:0000256" key="3">
    <source>
        <dbReference type="ARBA" id="ARBA00023136"/>
    </source>
</evidence>
<dbReference type="PATRIC" id="fig|1703770.3.peg.1009"/>
<evidence type="ECO:0000313" key="8">
    <source>
        <dbReference type="EMBL" id="KPJ51965.1"/>
    </source>
</evidence>
<evidence type="ECO:0000256" key="2">
    <source>
        <dbReference type="ARBA" id="ARBA00007161"/>
    </source>
</evidence>
<evidence type="ECO:0000256" key="4">
    <source>
        <dbReference type="SAM" id="Coils"/>
    </source>
</evidence>
<reference evidence="8 9" key="1">
    <citation type="journal article" date="2015" name="Microbiome">
        <title>Genomic resolution of linkages in carbon, nitrogen, and sulfur cycling among widespread estuary sediment bacteria.</title>
        <authorList>
            <person name="Baker B.J."/>
            <person name="Lazar C.S."/>
            <person name="Teske A.P."/>
            <person name="Dick G.J."/>
        </authorList>
    </citation>
    <scope>NUCLEOTIDE SEQUENCE [LARGE SCALE GENOMIC DNA]</scope>
    <source>
        <strain evidence="8">DG_24</strain>
    </source>
</reference>